<comment type="caution">
    <text evidence="4">The sequence shown here is derived from an EMBL/GenBank/DDBJ whole genome shotgun (WGS) entry which is preliminary data.</text>
</comment>
<evidence type="ECO:0000256" key="1">
    <source>
        <dbReference type="ARBA" id="ARBA00022737"/>
    </source>
</evidence>
<proteinExistence type="predicted"/>
<dbReference type="InterPro" id="IPR011990">
    <property type="entry name" value="TPR-like_helical_dom_sf"/>
</dbReference>
<feature type="domain" description="Pentatricopeptide repeat-containing protein-mitochondrial" evidence="3">
    <location>
        <begin position="45"/>
        <end position="162"/>
    </location>
</feature>
<keyword evidence="1" id="KW-0677">Repeat</keyword>
<dbReference type="PANTHER" id="PTHR47447:SF17">
    <property type="entry name" value="OS12G0638900 PROTEIN"/>
    <property type="match status" value="1"/>
</dbReference>
<feature type="region of interest" description="Disordered" evidence="2">
    <location>
        <begin position="1"/>
        <end position="21"/>
    </location>
</feature>
<dbReference type="PANTHER" id="PTHR47447">
    <property type="entry name" value="OS03G0856100 PROTEIN"/>
    <property type="match status" value="1"/>
</dbReference>
<reference evidence="4 5" key="1">
    <citation type="journal article" date="2018" name="Sci. Rep.">
        <title>Raphidocelis subcapitata (=Pseudokirchneriella subcapitata) provides an insight into genome evolution and environmental adaptations in the Sphaeropleales.</title>
        <authorList>
            <person name="Suzuki S."/>
            <person name="Yamaguchi H."/>
            <person name="Nakajima N."/>
            <person name="Kawachi M."/>
        </authorList>
    </citation>
    <scope>NUCLEOTIDE SEQUENCE [LARGE SCALE GENOMIC DNA]</scope>
    <source>
        <strain evidence="4 5">NIES-35</strain>
    </source>
</reference>
<dbReference type="Pfam" id="PF23276">
    <property type="entry name" value="TPR_24"/>
    <property type="match status" value="1"/>
</dbReference>
<evidence type="ECO:0000313" key="5">
    <source>
        <dbReference type="Proteomes" id="UP000247498"/>
    </source>
</evidence>
<dbReference type="InterPro" id="IPR057027">
    <property type="entry name" value="TPR_mt"/>
</dbReference>
<organism evidence="4 5">
    <name type="scientific">Raphidocelis subcapitata</name>
    <dbReference type="NCBI Taxonomy" id="307507"/>
    <lineage>
        <taxon>Eukaryota</taxon>
        <taxon>Viridiplantae</taxon>
        <taxon>Chlorophyta</taxon>
        <taxon>core chlorophytes</taxon>
        <taxon>Chlorophyceae</taxon>
        <taxon>CS clade</taxon>
        <taxon>Sphaeropleales</taxon>
        <taxon>Selenastraceae</taxon>
        <taxon>Raphidocelis</taxon>
    </lineage>
</organism>
<dbReference type="OrthoDB" id="543154at2759"/>
<dbReference type="EMBL" id="BDRX01000111">
    <property type="protein sequence ID" value="GBF97943.1"/>
    <property type="molecule type" value="Genomic_DNA"/>
</dbReference>
<sequence length="209" mass="21880">MHAAARRTGAAGQRIGSGAVPVHRSQRAVRCRSTADAYTQSLLAAERDGDVLRVMEVVTEARVMKLELPPAALEAGIRTFAEGGQWQRAVDMLEALAAAGRRAELSTSEAVFRALAGGGQAERALALYEALEAGGGGVSGPVLNLVVRTCAAGGQLERALQLLEGMVLSSSDSEEEGVEAITFTAVAGECLKQGLGSKAEEVLDWRDYL</sequence>
<feature type="compositionally biased region" description="Low complexity" evidence="2">
    <location>
        <begin position="6"/>
        <end position="16"/>
    </location>
</feature>
<protein>
    <recommendedName>
        <fullName evidence="3">Pentatricopeptide repeat-containing protein-mitochondrial domain-containing protein</fullName>
    </recommendedName>
</protein>
<keyword evidence="5" id="KW-1185">Reference proteome</keyword>
<dbReference type="AlphaFoldDB" id="A0A2V0PIZ7"/>
<dbReference type="InParanoid" id="A0A2V0PIZ7"/>
<evidence type="ECO:0000256" key="2">
    <source>
        <dbReference type="SAM" id="MobiDB-lite"/>
    </source>
</evidence>
<name>A0A2V0PIZ7_9CHLO</name>
<dbReference type="STRING" id="307507.A0A2V0PIZ7"/>
<dbReference type="Proteomes" id="UP000247498">
    <property type="component" value="Unassembled WGS sequence"/>
</dbReference>
<evidence type="ECO:0000313" key="4">
    <source>
        <dbReference type="EMBL" id="GBF97943.1"/>
    </source>
</evidence>
<gene>
    <name evidence="4" type="ORF">Rsub_10616</name>
</gene>
<accession>A0A2V0PIZ7</accession>
<evidence type="ECO:0000259" key="3">
    <source>
        <dbReference type="Pfam" id="PF23276"/>
    </source>
</evidence>
<dbReference type="Gene3D" id="1.25.40.10">
    <property type="entry name" value="Tetratricopeptide repeat domain"/>
    <property type="match status" value="1"/>
</dbReference>